<organism evidence="2 3">
    <name type="scientific">Lasius niger</name>
    <name type="common">Black garden ant</name>
    <dbReference type="NCBI Taxonomy" id="67767"/>
    <lineage>
        <taxon>Eukaryota</taxon>
        <taxon>Metazoa</taxon>
        <taxon>Ecdysozoa</taxon>
        <taxon>Arthropoda</taxon>
        <taxon>Hexapoda</taxon>
        <taxon>Insecta</taxon>
        <taxon>Pterygota</taxon>
        <taxon>Neoptera</taxon>
        <taxon>Endopterygota</taxon>
        <taxon>Hymenoptera</taxon>
        <taxon>Apocrita</taxon>
        <taxon>Aculeata</taxon>
        <taxon>Formicoidea</taxon>
        <taxon>Formicidae</taxon>
        <taxon>Formicinae</taxon>
        <taxon>Lasius</taxon>
        <taxon>Lasius</taxon>
    </lineage>
</organism>
<sequence>MAGSDTIREREKIAKEIAKTSESIRKKHRALKTGKIDDDIVVKTHFRPIIEPLQKIVDNSIAVKNESDSNVKIATLPTVKRYKEEEEEEEETPKKRKRLHANRNIPRVRNILTPHTSNVSLHEPLITSTPSTSTQSATTKIVQPTVPESLENDNVFETTGNSLETSVRNLLHTHEGQEALREHFGPLGQQYMGTLLGGDEKKEIDHVYGVYFDKNEMRLGNKRFDVDMYDSIIIDKVKYIGTPGLYELIFKRIPDDDIYTDDDMYKYKSILLATNAHKRNYDAQGQLLSNRGYKYKHIIAPLLPIAPKKKKSGRGVSMPRTMTLSDNKIDYVHWD</sequence>
<accession>A0A0J7MY70</accession>
<dbReference type="AlphaFoldDB" id="A0A0J7MY70"/>
<dbReference type="Pfam" id="PF26634">
    <property type="entry name" value="DUF8207"/>
    <property type="match status" value="1"/>
</dbReference>
<dbReference type="InterPro" id="IPR058520">
    <property type="entry name" value="DUF8207"/>
</dbReference>
<dbReference type="EMBL" id="LBMM01014018">
    <property type="protein sequence ID" value="KMQ85375.1"/>
    <property type="molecule type" value="Genomic_DNA"/>
</dbReference>
<evidence type="ECO:0000259" key="1">
    <source>
        <dbReference type="Pfam" id="PF26634"/>
    </source>
</evidence>
<dbReference type="PaxDb" id="67767-A0A0J7MY70"/>
<feature type="domain" description="DUF8207" evidence="1">
    <location>
        <begin position="203"/>
        <end position="303"/>
    </location>
</feature>
<evidence type="ECO:0000313" key="3">
    <source>
        <dbReference type="Proteomes" id="UP000036403"/>
    </source>
</evidence>
<dbReference type="Proteomes" id="UP000036403">
    <property type="component" value="Unassembled WGS sequence"/>
</dbReference>
<dbReference type="PANTHER" id="PTHR35374:SF1">
    <property type="entry name" value="PROTEIN KINASE DOMAIN-CONTAINING PROTEIN"/>
    <property type="match status" value="1"/>
</dbReference>
<dbReference type="PANTHER" id="PTHR35374">
    <property type="entry name" value="CYCLIN-DEPENDENT KINASE 11A-LIKE"/>
    <property type="match status" value="1"/>
</dbReference>
<comment type="caution">
    <text evidence="2">The sequence shown here is derived from an EMBL/GenBank/DDBJ whole genome shotgun (WGS) entry which is preliminary data.</text>
</comment>
<proteinExistence type="predicted"/>
<evidence type="ECO:0000313" key="2">
    <source>
        <dbReference type="EMBL" id="KMQ85375.1"/>
    </source>
</evidence>
<protein>
    <recommendedName>
        <fullName evidence="1">DUF8207 domain-containing protein</fullName>
    </recommendedName>
</protein>
<gene>
    <name evidence="2" type="ORF">RF55_16132</name>
</gene>
<keyword evidence="3" id="KW-1185">Reference proteome</keyword>
<reference evidence="2 3" key="1">
    <citation type="submission" date="2015-04" db="EMBL/GenBank/DDBJ databases">
        <title>Lasius niger genome sequencing.</title>
        <authorList>
            <person name="Konorov E.A."/>
            <person name="Nikitin M.A."/>
            <person name="Kirill M.V."/>
            <person name="Chang P."/>
        </authorList>
    </citation>
    <scope>NUCLEOTIDE SEQUENCE [LARGE SCALE GENOMIC DNA]</scope>
    <source>
        <tissue evidence="2">Whole</tissue>
    </source>
</reference>
<dbReference type="OrthoDB" id="7552280at2759"/>
<feature type="non-terminal residue" evidence="2">
    <location>
        <position position="335"/>
    </location>
</feature>
<name>A0A0J7MY70_LASNI</name>